<organism evidence="2 3">
    <name type="scientific">Streptomyces albireticuli</name>
    <dbReference type="NCBI Taxonomy" id="1940"/>
    <lineage>
        <taxon>Bacteria</taxon>
        <taxon>Bacillati</taxon>
        <taxon>Actinomycetota</taxon>
        <taxon>Actinomycetes</taxon>
        <taxon>Kitasatosporales</taxon>
        <taxon>Streptomycetaceae</taxon>
        <taxon>Streptomyces</taxon>
    </lineage>
</organism>
<feature type="transmembrane region" description="Helical" evidence="1">
    <location>
        <begin position="62"/>
        <end position="84"/>
    </location>
</feature>
<evidence type="ECO:0000256" key="1">
    <source>
        <dbReference type="SAM" id="Phobius"/>
    </source>
</evidence>
<accession>A0A1Z2L9N7</accession>
<dbReference type="KEGG" id="salj:SMD11_5425"/>
<protein>
    <submittedName>
        <fullName evidence="2">Uncharacterized protein</fullName>
    </submittedName>
</protein>
<name>A0A1Z2L9N7_9ACTN</name>
<dbReference type="AlphaFoldDB" id="A0A1Z2L9N7"/>
<proteinExistence type="predicted"/>
<keyword evidence="1" id="KW-0812">Transmembrane</keyword>
<keyword evidence="1" id="KW-0472">Membrane</keyword>
<evidence type="ECO:0000313" key="2">
    <source>
        <dbReference type="EMBL" id="ARZ71013.1"/>
    </source>
</evidence>
<keyword evidence="1" id="KW-1133">Transmembrane helix</keyword>
<dbReference type="OrthoDB" id="4310037at2"/>
<evidence type="ECO:0000313" key="3">
    <source>
        <dbReference type="Proteomes" id="UP000195755"/>
    </source>
</evidence>
<gene>
    <name evidence="2" type="ORF">SMD11_5425</name>
</gene>
<dbReference type="RefSeq" id="WP_087928884.1">
    <property type="nucleotide sequence ID" value="NZ_CP021744.1"/>
</dbReference>
<dbReference type="Proteomes" id="UP000195755">
    <property type="component" value="Chromosome"/>
</dbReference>
<reference evidence="2 3" key="1">
    <citation type="submission" date="2017-06" db="EMBL/GenBank/DDBJ databases">
        <title>Streptomyces albireticuli Genome sequencing and assembly.</title>
        <authorList>
            <person name="Wang Y."/>
            <person name="Du B."/>
            <person name="Ding Y."/>
            <person name="Liu H."/>
            <person name="Hou Q."/>
            <person name="Liu K."/>
            <person name="Yao L."/>
            <person name="Wang C."/>
        </authorList>
    </citation>
    <scope>NUCLEOTIDE SEQUENCE [LARGE SCALE GENOMIC DNA]</scope>
    <source>
        <strain evidence="2 3">MDJK11</strain>
    </source>
</reference>
<dbReference type="EMBL" id="CP021744">
    <property type="protein sequence ID" value="ARZ71013.1"/>
    <property type="molecule type" value="Genomic_DNA"/>
</dbReference>
<sequence>MTSHPEHAVKSSAELAELRRSLDVGVVRIDGHLALLTQRSDQSERDISEMAVRLRALEHGRWPLPSLAALTGLAALGLTVWQAAGR</sequence>